<dbReference type="EMBL" id="RSCK01000129">
    <property type="protein sequence ID" value="RUT01183.1"/>
    <property type="molecule type" value="Genomic_DNA"/>
</dbReference>
<accession>A0AB37U963</accession>
<name>A0AB37U963_9CYAN</name>
<dbReference type="AlphaFoldDB" id="A0AB37U963"/>
<reference evidence="1 2" key="1">
    <citation type="journal article" date="2019" name="Genome Biol. Evol.">
        <title>Day and night: Metabolic profiles and evolutionary relationships of six axenic non-marine cyanobacteria.</title>
        <authorList>
            <person name="Will S.E."/>
            <person name="Henke P."/>
            <person name="Boedeker C."/>
            <person name="Huang S."/>
            <person name="Brinkmann H."/>
            <person name="Rohde M."/>
            <person name="Jarek M."/>
            <person name="Friedl T."/>
            <person name="Seufert S."/>
            <person name="Schumacher M."/>
            <person name="Overmann J."/>
            <person name="Neumann-Schaal M."/>
            <person name="Petersen J."/>
        </authorList>
    </citation>
    <scope>NUCLEOTIDE SEQUENCE [LARGE SCALE GENOMIC DNA]</scope>
    <source>
        <strain evidence="1 2">SAG 39.79</strain>
    </source>
</reference>
<evidence type="ECO:0000313" key="1">
    <source>
        <dbReference type="EMBL" id="RUT01183.1"/>
    </source>
</evidence>
<proteinExistence type="predicted"/>
<dbReference type="Proteomes" id="UP000282574">
    <property type="component" value="Unassembled WGS sequence"/>
</dbReference>
<organism evidence="1 2">
    <name type="scientific">Chroococcidiopsis cubana SAG 39.79</name>
    <dbReference type="NCBI Taxonomy" id="388085"/>
    <lineage>
        <taxon>Bacteria</taxon>
        <taxon>Bacillati</taxon>
        <taxon>Cyanobacteriota</taxon>
        <taxon>Cyanophyceae</taxon>
        <taxon>Chroococcidiopsidales</taxon>
        <taxon>Chroococcidiopsidaceae</taxon>
        <taxon>Chroococcidiopsis</taxon>
    </lineage>
</organism>
<sequence length="378" mass="42234">MPDAIITCDLGSLLNKGFFSVKPFKPELLIMESEVAKATQESLEEYEEVIKLGSLAPENAAWVEYRGQYRAVGFSAKDYFNADLNLQAPKVQLALYKTLAIIGAIAQKKGLPNGASISLGVLFPYGEYRDRQLFQEMITDAIGGFRFRGEERSFELARLVCRPEGFGLISRGRPSGSSLKEQVIVVVVVGYRDASIYVWERGTISKGATKQLGFNKLIQTVKLAAPSQESSKLAAAICKAGAKVSIKALAHLSRFNDPCDTALKDKEIAQLRKTISIARAQYWLELSSWLRERIPSHVDEAIVTGGTAYYYEREFNELFSSVRVNWGSELEEQINRCFQAKVAENGLSYRLTDNYGFFYYQCGTEESTERTTTHVRAS</sequence>
<keyword evidence="2" id="KW-1185">Reference proteome</keyword>
<evidence type="ECO:0008006" key="3">
    <source>
        <dbReference type="Google" id="ProtNLM"/>
    </source>
</evidence>
<comment type="caution">
    <text evidence="1">The sequence shown here is derived from an EMBL/GenBank/DDBJ whole genome shotgun (WGS) entry which is preliminary data.</text>
</comment>
<protein>
    <recommendedName>
        <fullName evidence="3">Actin-like protein N-terminal domain-containing protein</fullName>
    </recommendedName>
</protein>
<dbReference type="RefSeq" id="WP_106169577.1">
    <property type="nucleotide sequence ID" value="NZ_JAVKZF010000004.1"/>
</dbReference>
<gene>
    <name evidence="1" type="ORF">DSM107010_65940</name>
</gene>
<evidence type="ECO:0000313" key="2">
    <source>
        <dbReference type="Proteomes" id="UP000282574"/>
    </source>
</evidence>